<evidence type="ECO:0000313" key="10">
    <source>
        <dbReference type="Proteomes" id="UP001432202"/>
    </source>
</evidence>
<keyword evidence="3" id="KW-1003">Cell membrane</keyword>
<feature type="transmembrane region" description="Helical" evidence="7">
    <location>
        <begin position="87"/>
        <end position="105"/>
    </location>
</feature>
<feature type="transmembrane region" description="Helical" evidence="7">
    <location>
        <begin position="111"/>
        <end position="131"/>
    </location>
</feature>
<dbReference type="RefSeq" id="WP_338603135.1">
    <property type="nucleotide sequence ID" value="NZ_CP146016.1"/>
</dbReference>
<dbReference type="Proteomes" id="UP001432202">
    <property type="component" value="Chromosome"/>
</dbReference>
<evidence type="ECO:0000256" key="1">
    <source>
        <dbReference type="ARBA" id="ARBA00004651"/>
    </source>
</evidence>
<evidence type="ECO:0000256" key="4">
    <source>
        <dbReference type="ARBA" id="ARBA00022692"/>
    </source>
</evidence>
<reference evidence="9 10" key="1">
    <citation type="submission" date="2024-02" db="EMBL/GenBank/DDBJ databases">
        <title>STSV induces naive adaptation in Sulfolobus.</title>
        <authorList>
            <person name="Xiang X."/>
            <person name="Song M."/>
        </authorList>
    </citation>
    <scope>NUCLEOTIDE SEQUENCE [LARGE SCALE GENOMIC DNA]</scope>
    <source>
        <strain evidence="9 10">RT2</strain>
    </source>
</reference>
<evidence type="ECO:0000256" key="2">
    <source>
        <dbReference type="ARBA" id="ARBA00022448"/>
    </source>
</evidence>
<comment type="subcellular location">
    <subcellularLocation>
        <location evidence="1">Cell membrane</location>
        <topology evidence="1">Multi-pass membrane protein</topology>
    </subcellularLocation>
</comment>
<evidence type="ECO:0000256" key="6">
    <source>
        <dbReference type="ARBA" id="ARBA00023136"/>
    </source>
</evidence>
<dbReference type="SUPFAM" id="SSF103473">
    <property type="entry name" value="MFS general substrate transporter"/>
    <property type="match status" value="1"/>
</dbReference>
<evidence type="ECO:0000313" key="9">
    <source>
        <dbReference type="EMBL" id="WWQ61198.1"/>
    </source>
</evidence>
<dbReference type="PROSITE" id="PS00216">
    <property type="entry name" value="SUGAR_TRANSPORT_1"/>
    <property type="match status" value="1"/>
</dbReference>
<keyword evidence="2" id="KW-0813">Transport</keyword>
<dbReference type="GO" id="GO:0005886">
    <property type="term" value="C:plasma membrane"/>
    <property type="evidence" value="ECO:0007669"/>
    <property type="project" value="UniProtKB-SubCell"/>
</dbReference>
<dbReference type="InterPro" id="IPR036259">
    <property type="entry name" value="MFS_trans_sf"/>
</dbReference>
<feature type="transmembrane region" description="Helical" evidence="7">
    <location>
        <begin position="152"/>
        <end position="175"/>
    </location>
</feature>
<dbReference type="PROSITE" id="PS50850">
    <property type="entry name" value="MFS"/>
    <property type="match status" value="1"/>
</dbReference>
<accession>A0AAX4L3F9</accession>
<dbReference type="InterPro" id="IPR020846">
    <property type="entry name" value="MFS_dom"/>
</dbReference>
<feature type="transmembrane region" description="Helical" evidence="7">
    <location>
        <begin position="279"/>
        <end position="301"/>
    </location>
</feature>
<dbReference type="InterPro" id="IPR011701">
    <property type="entry name" value="MFS"/>
</dbReference>
<keyword evidence="6 7" id="KW-0472">Membrane</keyword>
<keyword evidence="4 7" id="KW-0812">Transmembrane</keyword>
<evidence type="ECO:0000256" key="7">
    <source>
        <dbReference type="SAM" id="Phobius"/>
    </source>
</evidence>
<feature type="transmembrane region" description="Helical" evidence="7">
    <location>
        <begin position="12"/>
        <end position="33"/>
    </location>
</feature>
<keyword evidence="10" id="KW-1185">Reference proteome</keyword>
<feature type="transmembrane region" description="Helical" evidence="7">
    <location>
        <begin position="308"/>
        <end position="328"/>
    </location>
</feature>
<dbReference type="InterPro" id="IPR005829">
    <property type="entry name" value="Sugar_transporter_CS"/>
</dbReference>
<dbReference type="Gene3D" id="1.20.1250.20">
    <property type="entry name" value="MFS general substrate transporter like domains"/>
    <property type="match status" value="2"/>
</dbReference>
<feature type="transmembrane region" description="Helical" evidence="7">
    <location>
        <begin position="240"/>
        <end position="259"/>
    </location>
</feature>
<evidence type="ECO:0000256" key="5">
    <source>
        <dbReference type="ARBA" id="ARBA00022989"/>
    </source>
</evidence>
<protein>
    <submittedName>
        <fullName evidence="9">MFS transporter</fullName>
    </submittedName>
</protein>
<dbReference type="GO" id="GO:0022857">
    <property type="term" value="F:transmembrane transporter activity"/>
    <property type="evidence" value="ECO:0007669"/>
    <property type="project" value="InterPro"/>
</dbReference>
<feature type="transmembrane region" description="Helical" evidence="7">
    <location>
        <begin position="406"/>
        <end position="426"/>
    </location>
</feature>
<dbReference type="AlphaFoldDB" id="A0AAX4L3F9"/>
<feature type="transmembrane region" description="Helical" evidence="7">
    <location>
        <begin position="187"/>
        <end position="210"/>
    </location>
</feature>
<keyword evidence="5 7" id="KW-1133">Transmembrane helix</keyword>
<feature type="domain" description="Major facilitator superfamily (MFS) profile" evidence="8">
    <location>
        <begin position="14"/>
        <end position="430"/>
    </location>
</feature>
<proteinExistence type="predicted"/>
<gene>
    <name evidence="9" type="ORF">V6M85_03705</name>
</gene>
<organism evidence="9 10">
    <name type="scientific">Sulfolobus tengchongensis</name>
    <dbReference type="NCBI Taxonomy" id="207809"/>
    <lineage>
        <taxon>Archaea</taxon>
        <taxon>Thermoproteota</taxon>
        <taxon>Thermoprotei</taxon>
        <taxon>Sulfolobales</taxon>
        <taxon>Sulfolobaceae</taxon>
        <taxon>Sulfolobus</taxon>
    </lineage>
</organism>
<dbReference type="Pfam" id="PF07690">
    <property type="entry name" value="MFS_1"/>
    <property type="match status" value="1"/>
</dbReference>
<evidence type="ECO:0000256" key="3">
    <source>
        <dbReference type="ARBA" id="ARBA00022475"/>
    </source>
</evidence>
<evidence type="ECO:0000259" key="8">
    <source>
        <dbReference type="PROSITE" id="PS50850"/>
    </source>
</evidence>
<dbReference type="PANTHER" id="PTHR43045:SF1">
    <property type="entry name" value="SHIKIMATE TRANSPORTER"/>
    <property type="match status" value="1"/>
</dbReference>
<feature type="transmembrane region" description="Helical" evidence="7">
    <location>
        <begin position="377"/>
        <end position="394"/>
    </location>
</feature>
<feature type="transmembrane region" description="Helical" evidence="7">
    <location>
        <begin position="39"/>
        <end position="66"/>
    </location>
</feature>
<feature type="transmembrane region" description="Helical" evidence="7">
    <location>
        <begin position="334"/>
        <end position="357"/>
    </location>
</feature>
<dbReference type="GeneID" id="89335843"/>
<sequence length="435" mass="46876">MGKEVKRNKDRFVVTIAAVLGTLIDWYDFFIAATASATVWPIVFFSHLPASVASGLSIAAFGTTYLTRPVGAAIFGNYGDKLGRKSMMVMTMIIMGIATFGIAFTPSTASIGILAIILLFLWRIIFGIGIGGENTGATTWVIEFHSESKYRAFWTSLVQTTAPIGISIASLAFSLVSASTGKNFVTFGWRIPFIAGGIALIVGILIRVIAFESPIFDQLLKKQSVEKTPLLTLLKKYPKLVVKLAFIQNINLIGLTFLVEPYSLVYLGSLGVSREFSTFALFLGTVIGGIVPTFILGGILADKIGRKLVAFIAAIGLAVFTYPYFLLLSTRNPALIVLAMTIINVFIQMAFGVYGALGTEQFPANVRYSGSAVSYQLAAFIIGLFITFWEPFLISAGHGEIGATPYVSITAIILSIISAILSLTLIETKGKDLFT</sequence>
<name>A0AAX4L3F9_9CREN</name>
<dbReference type="PANTHER" id="PTHR43045">
    <property type="entry name" value="SHIKIMATE TRANSPORTER"/>
    <property type="match status" value="1"/>
</dbReference>
<dbReference type="EMBL" id="CP146016">
    <property type="protein sequence ID" value="WWQ61198.1"/>
    <property type="molecule type" value="Genomic_DNA"/>
</dbReference>